<dbReference type="InterPro" id="IPR031983">
    <property type="entry name" value="DUF4786"/>
</dbReference>
<dbReference type="OMA" id="PARVYHW"/>
<dbReference type="InParanoid" id="D6WVH8"/>
<reference evidence="2 3" key="2">
    <citation type="journal article" date="2010" name="Nucleic Acids Res.">
        <title>BeetleBase in 2010: revisions to provide comprehensive genomic information for Tribolium castaneum.</title>
        <authorList>
            <person name="Kim H.S."/>
            <person name="Murphy T."/>
            <person name="Xia J."/>
            <person name="Caragea D."/>
            <person name="Park Y."/>
            <person name="Beeman R.W."/>
            <person name="Lorenzen M.D."/>
            <person name="Butcher S."/>
            <person name="Manak J.R."/>
            <person name="Brown S.J."/>
        </authorList>
    </citation>
    <scope>GENOME REANNOTATION</scope>
    <source>
        <strain evidence="2 3">Georgia GA2</strain>
    </source>
</reference>
<feature type="signal peptide" evidence="1">
    <location>
        <begin position="1"/>
        <end position="17"/>
    </location>
</feature>
<dbReference type="eggNOG" id="ENOG502SEF0">
    <property type="taxonomic scope" value="Eukaryota"/>
</dbReference>
<sequence>MEMYFLFILLLSGALTASDSTAPRKHELFTKLGLTRVKAPNTHHRKRLAVESRHHTRSDDSHMYVIKLPPNPHYYAHNEIPNSIPRKNIPVSFKSNGKPAKVYHWNIPVIKKIVNTKHKSRNSDSNEIDFQNEVFDKSEERKPVKATFYVPAKPKKASFMKYFPGNGKLHSFYVIESSKKAHYHRLLP</sequence>
<protein>
    <submittedName>
        <fullName evidence="2">Uncharacterized protein</fullName>
    </submittedName>
</protein>
<dbReference type="EMBL" id="KQ971357">
    <property type="protein sequence ID" value="EFA08569.2"/>
    <property type="molecule type" value="Genomic_DNA"/>
</dbReference>
<feature type="chain" id="PRO_5007310884" evidence="1">
    <location>
        <begin position="18"/>
        <end position="188"/>
    </location>
</feature>
<keyword evidence="1" id="KW-0732">Signal</keyword>
<keyword evidence="3" id="KW-1185">Reference proteome</keyword>
<dbReference type="Proteomes" id="UP000007266">
    <property type="component" value="Linkage group 8"/>
</dbReference>
<dbReference type="AlphaFoldDB" id="D6WVH8"/>
<dbReference type="HOGENOM" id="CLU_074663_1_0_1"/>
<gene>
    <name evidence="2" type="primary">AUGUSTUS-3.0.2_06224</name>
    <name evidence="2" type="ORF">TcasGA2_TC006224</name>
</gene>
<evidence type="ECO:0000256" key="1">
    <source>
        <dbReference type="SAM" id="SignalP"/>
    </source>
</evidence>
<reference evidence="2 3" key="1">
    <citation type="journal article" date="2008" name="Nature">
        <title>The genome of the model beetle and pest Tribolium castaneum.</title>
        <authorList>
            <consortium name="Tribolium Genome Sequencing Consortium"/>
            <person name="Richards S."/>
            <person name="Gibbs R.A."/>
            <person name="Weinstock G.M."/>
            <person name="Brown S.J."/>
            <person name="Denell R."/>
            <person name="Beeman R.W."/>
            <person name="Gibbs R."/>
            <person name="Beeman R.W."/>
            <person name="Brown S.J."/>
            <person name="Bucher G."/>
            <person name="Friedrich M."/>
            <person name="Grimmelikhuijzen C.J."/>
            <person name="Klingler M."/>
            <person name="Lorenzen M."/>
            <person name="Richards S."/>
            <person name="Roth S."/>
            <person name="Schroder R."/>
            <person name="Tautz D."/>
            <person name="Zdobnov E.M."/>
            <person name="Muzny D."/>
            <person name="Gibbs R.A."/>
            <person name="Weinstock G.M."/>
            <person name="Attaway T."/>
            <person name="Bell S."/>
            <person name="Buhay C.J."/>
            <person name="Chandrabose M.N."/>
            <person name="Chavez D."/>
            <person name="Clerk-Blankenburg K.P."/>
            <person name="Cree A."/>
            <person name="Dao M."/>
            <person name="Davis C."/>
            <person name="Chacko J."/>
            <person name="Dinh H."/>
            <person name="Dugan-Rocha S."/>
            <person name="Fowler G."/>
            <person name="Garner T.T."/>
            <person name="Garnes J."/>
            <person name="Gnirke A."/>
            <person name="Hawes A."/>
            <person name="Hernandez J."/>
            <person name="Hines S."/>
            <person name="Holder M."/>
            <person name="Hume J."/>
            <person name="Jhangiani S.N."/>
            <person name="Joshi V."/>
            <person name="Khan Z.M."/>
            <person name="Jackson L."/>
            <person name="Kovar C."/>
            <person name="Kowis A."/>
            <person name="Lee S."/>
            <person name="Lewis L.R."/>
            <person name="Margolis J."/>
            <person name="Morgan M."/>
            <person name="Nazareth L.V."/>
            <person name="Nguyen N."/>
            <person name="Okwuonu G."/>
            <person name="Parker D."/>
            <person name="Richards S."/>
            <person name="Ruiz S.J."/>
            <person name="Santibanez J."/>
            <person name="Savard J."/>
            <person name="Scherer S.E."/>
            <person name="Schneider B."/>
            <person name="Sodergren E."/>
            <person name="Tautz D."/>
            <person name="Vattahil S."/>
            <person name="Villasana D."/>
            <person name="White C.S."/>
            <person name="Wright R."/>
            <person name="Park Y."/>
            <person name="Beeman R.W."/>
            <person name="Lord J."/>
            <person name="Oppert B."/>
            <person name="Lorenzen M."/>
            <person name="Brown S."/>
            <person name="Wang L."/>
            <person name="Savard J."/>
            <person name="Tautz D."/>
            <person name="Richards S."/>
            <person name="Weinstock G."/>
            <person name="Gibbs R.A."/>
            <person name="Liu Y."/>
            <person name="Worley K."/>
            <person name="Weinstock G."/>
            <person name="Elsik C.G."/>
            <person name="Reese J.T."/>
            <person name="Elhaik E."/>
            <person name="Landan G."/>
            <person name="Graur D."/>
            <person name="Arensburger P."/>
            <person name="Atkinson P."/>
            <person name="Beeman R.W."/>
            <person name="Beidler J."/>
            <person name="Brown S.J."/>
            <person name="Demuth J.P."/>
            <person name="Drury D.W."/>
            <person name="Du Y.Z."/>
            <person name="Fujiwara H."/>
            <person name="Lorenzen M."/>
            <person name="Maselli V."/>
            <person name="Osanai M."/>
            <person name="Park Y."/>
            <person name="Robertson H.M."/>
            <person name="Tu Z."/>
            <person name="Wang J.J."/>
            <person name="Wang S."/>
            <person name="Richards S."/>
            <person name="Song H."/>
            <person name="Zhang L."/>
            <person name="Sodergren E."/>
            <person name="Werner D."/>
            <person name="Stanke M."/>
            <person name="Morgenstern B."/>
            <person name="Solovyev V."/>
            <person name="Kosarev P."/>
            <person name="Brown G."/>
            <person name="Chen H.C."/>
            <person name="Ermolaeva O."/>
            <person name="Hlavina W."/>
            <person name="Kapustin Y."/>
            <person name="Kiryutin B."/>
            <person name="Kitts P."/>
            <person name="Maglott D."/>
            <person name="Pruitt K."/>
            <person name="Sapojnikov V."/>
            <person name="Souvorov A."/>
            <person name="Mackey A.J."/>
            <person name="Waterhouse R.M."/>
            <person name="Wyder S."/>
            <person name="Zdobnov E.M."/>
            <person name="Zdobnov E.M."/>
            <person name="Wyder S."/>
            <person name="Kriventseva E.V."/>
            <person name="Kadowaki T."/>
            <person name="Bork P."/>
            <person name="Aranda M."/>
            <person name="Bao R."/>
            <person name="Beermann A."/>
            <person name="Berns N."/>
            <person name="Bolognesi R."/>
            <person name="Bonneton F."/>
            <person name="Bopp D."/>
            <person name="Brown S.J."/>
            <person name="Bucher G."/>
            <person name="Butts T."/>
            <person name="Chaumot A."/>
            <person name="Denell R.E."/>
            <person name="Ferrier D.E."/>
            <person name="Friedrich M."/>
            <person name="Gordon C.M."/>
            <person name="Jindra M."/>
            <person name="Klingler M."/>
            <person name="Lan Q."/>
            <person name="Lattorff H.M."/>
            <person name="Laudet V."/>
            <person name="von Levetsow C."/>
            <person name="Liu Z."/>
            <person name="Lutz R."/>
            <person name="Lynch J.A."/>
            <person name="da Fonseca R.N."/>
            <person name="Posnien N."/>
            <person name="Reuter R."/>
            <person name="Roth S."/>
            <person name="Savard J."/>
            <person name="Schinko J.B."/>
            <person name="Schmitt C."/>
            <person name="Schoppmeier M."/>
            <person name="Schroder R."/>
            <person name="Shippy T.D."/>
            <person name="Simonnet F."/>
            <person name="Marques-Souza H."/>
            <person name="Tautz D."/>
            <person name="Tomoyasu Y."/>
            <person name="Trauner J."/>
            <person name="Van der Zee M."/>
            <person name="Vervoort M."/>
            <person name="Wittkopp N."/>
            <person name="Wimmer E.A."/>
            <person name="Yang X."/>
            <person name="Jones A.K."/>
            <person name="Sattelle D.B."/>
            <person name="Ebert P.R."/>
            <person name="Nelson D."/>
            <person name="Scott J.G."/>
            <person name="Beeman R.W."/>
            <person name="Muthukrishnan S."/>
            <person name="Kramer K.J."/>
            <person name="Arakane Y."/>
            <person name="Beeman R.W."/>
            <person name="Zhu Q."/>
            <person name="Hogenkamp D."/>
            <person name="Dixit R."/>
            <person name="Oppert B."/>
            <person name="Jiang H."/>
            <person name="Zou Z."/>
            <person name="Marshall J."/>
            <person name="Elpidina E."/>
            <person name="Vinokurov K."/>
            <person name="Oppert C."/>
            <person name="Zou Z."/>
            <person name="Evans J."/>
            <person name="Lu Z."/>
            <person name="Zhao P."/>
            <person name="Sumathipala N."/>
            <person name="Altincicek B."/>
            <person name="Vilcinskas A."/>
            <person name="Williams M."/>
            <person name="Hultmark D."/>
            <person name="Hetru C."/>
            <person name="Jiang H."/>
            <person name="Grimmelikhuijzen C.J."/>
            <person name="Hauser F."/>
            <person name="Cazzamali G."/>
            <person name="Williamson M."/>
            <person name="Park Y."/>
            <person name="Li B."/>
            <person name="Tanaka Y."/>
            <person name="Predel R."/>
            <person name="Neupert S."/>
            <person name="Schachtner J."/>
            <person name="Verleyen P."/>
            <person name="Raible F."/>
            <person name="Bork P."/>
            <person name="Friedrich M."/>
            <person name="Walden K.K."/>
            <person name="Robertson H.M."/>
            <person name="Angeli S."/>
            <person name="Foret S."/>
            <person name="Bucher G."/>
            <person name="Schuetz S."/>
            <person name="Maleszka R."/>
            <person name="Wimmer E.A."/>
            <person name="Beeman R.W."/>
            <person name="Lorenzen M."/>
            <person name="Tomoyasu Y."/>
            <person name="Miller S.C."/>
            <person name="Grossmann D."/>
            <person name="Bucher G."/>
        </authorList>
    </citation>
    <scope>NUCLEOTIDE SEQUENCE [LARGE SCALE GENOMIC DNA]</scope>
    <source>
        <strain evidence="2 3">Georgia GA2</strain>
    </source>
</reference>
<organism evidence="2 3">
    <name type="scientific">Tribolium castaneum</name>
    <name type="common">Red flour beetle</name>
    <dbReference type="NCBI Taxonomy" id="7070"/>
    <lineage>
        <taxon>Eukaryota</taxon>
        <taxon>Metazoa</taxon>
        <taxon>Ecdysozoa</taxon>
        <taxon>Arthropoda</taxon>
        <taxon>Hexapoda</taxon>
        <taxon>Insecta</taxon>
        <taxon>Pterygota</taxon>
        <taxon>Neoptera</taxon>
        <taxon>Endopterygota</taxon>
        <taxon>Coleoptera</taxon>
        <taxon>Polyphaga</taxon>
        <taxon>Cucujiformia</taxon>
        <taxon>Tenebrionidae</taxon>
        <taxon>Tenebrionidae incertae sedis</taxon>
        <taxon>Tribolium</taxon>
    </lineage>
</organism>
<evidence type="ECO:0000313" key="3">
    <source>
        <dbReference type="Proteomes" id="UP000007266"/>
    </source>
</evidence>
<evidence type="ECO:0000313" key="2">
    <source>
        <dbReference type="EMBL" id="EFA08569.2"/>
    </source>
</evidence>
<proteinExistence type="predicted"/>
<accession>D6WVH8</accession>
<dbReference type="Pfam" id="PF16027">
    <property type="entry name" value="DUF4786"/>
    <property type="match status" value="1"/>
</dbReference>
<name>D6WVH8_TRICA</name>
<dbReference type="FunCoup" id="D6WVH8">
    <property type="interactions" value="1"/>
</dbReference>